<evidence type="ECO:0000256" key="2">
    <source>
        <dbReference type="SAM" id="MobiDB-lite"/>
    </source>
</evidence>
<feature type="region of interest" description="Disordered" evidence="2">
    <location>
        <begin position="332"/>
        <end position="359"/>
    </location>
</feature>
<evidence type="ECO:0000259" key="3">
    <source>
        <dbReference type="PROSITE" id="PS50174"/>
    </source>
</evidence>
<dbReference type="PANTHER" id="PTHR23106">
    <property type="entry name" value="ANGIOGENIC FACTOR WITH G PATCH AND FHA DOMAINS 1"/>
    <property type="match status" value="1"/>
</dbReference>
<dbReference type="InterPro" id="IPR053027">
    <property type="entry name" value="AGGF1"/>
</dbReference>
<dbReference type="GO" id="GO:0003676">
    <property type="term" value="F:nucleic acid binding"/>
    <property type="evidence" value="ECO:0007669"/>
    <property type="project" value="InterPro"/>
</dbReference>
<keyword evidence="5" id="KW-1185">Reference proteome</keyword>
<dbReference type="InterPro" id="IPR000467">
    <property type="entry name" value="G_patch_dom"/>
</dbReference>
<feature type="compositionally biased region" description="Basic and acidic residues" evidence="2">
    <location>
        <begin position="11"/>
        <end position="41"/>
    </location>
</feature>
<dbReference type="PANTHER" id="PTHR23106:SF24">
    <property type="entry name" value="ANGIOGENIC FACTOR WITH G PATCH AND FHA DOMAINS 1"/>
    <property type="match status" value="1"/>
</dbReference>
<dbReference type="AlphaFoldDB" id="A0A8J6C0V5"/>
<dbReference type="PROSITE" id="PS50174">
    <property type="entry name" value="G_PATCH"/>
    <property type="match status" value="1"/>
</dbReference>
<feature type="region of interest" description="Disordered" evidence="2">
    <location>
        <begin position="659"/>
        <end position="726"/>
    </location>
</feature>
<feature type="compositionally biased region" description="Low complexity" evidence="2">
    <location>
        <begin position="659"/>
        <end position="671"/>
    </location>
</feature>
<evidence type="ECO:0000256" key="1">
    <source>
        <dbReference type="SAM" id="Coils"/>
    </source>
</evidence>
<feature type="region of interest" description="Disordered" evidence="2">
    <location>
        <begin position="268"/>
        <end position="287"/>
    </location>
</feature>
<dbReference type="SMART" id="SM00443">
    <property type="entry name" value="G_patch"/>
    <property type="match status" value="1"/>
</dbReference>
<organism evidence="4 5">
    <name type="scientific">Diacronema lutheri</name>
    <name type="common">Unicellular marine alga</name>
    <name type="synonym">Monochrysis lutheri</name>
    <dbReference type="NCBI Taxonomy" id="2081491"/>
    <lineage>
        <taxon>Eukaryota</taxon>
        <taxon>Haptista</taxon>
        <taxon>Haptophyta</taxon>
        <taxon>Pavlovophyceae</taxon>
        <taxon>Pavlovales</taxon>
        <taxon>Pavlovaceae</taxon>
        <taxon>Diacronema</taxon>
    </lineage>
</organism>
<feature type="region of interest" description="Disordered" evidence="2">
    <location>
        <begin position="1"/>
        <end position="116"/>
    </location>
</feature>
<gene>
    <name evidence="4" type="ORF">KFE25_001519</name>
</gene>
<feature type="compositionally biased region" description="Gly residues" evidence="2">
    <location>
        <begin position="335"/>
        <end position="352"/>
    </location>
</feature>
<protein>
    <recommendedName>
        <fullName evidence="3">G-patch domain-containing protein</fullName>
    </recommendedName>
</protein>
<feature type="compositionally biased region" description="Basic residues" evidence="2">
    <location>
        <begin position="42"/>
        <end position="57"/>
    </location>
</feature>
<feature type="domain" description="G-patch" evidence="3">
    <location>
        <begin position="533"/>
        <end position="579"/>
    </location>
</feature>
<feature type="compositionally biased region" description="Basic and acidic residues" evidence="2">
    <location>
        <begin position="58"/>
        <end position="74"/>
    </location>
</feature>
<sequence>MPEPTVGRGRGAPERESPGRRPRDDRERRDRDRDRDYDDRSRGRHDAHRDRYARHHSRDGYRRAEREHAHADRSRRARARSRSRSPSRSRGRDAERGERDAGRAPPPAASYDKEAVRAALARTAGGGAAAAGATPATNLSNVSPHLEQLVAQQALAAAAAAAQQLEAQRQAAAAALQLQQQQQLVLAALRAQGVGGLPVGTGACAAPHLAGSLPTAPPPPFASAAALATALVPARAPAHPPAAAAQHAALAAEAIRVAAAAAAAKWGAPAGGAQPPQPAHLAASAAANATANATANAMPRQPGRTRDFSFLVAEPAQPNGENRPVLDDECLAAITGGGGTGGGDGGDGGDGGSSDSEAGTLEEISGSALDQLLWRQKAVSGMEARKPNESIDSYMARRQAATKMIRTEQGTASARELEQKVEIAIQNANADWVWGQGDADGSDSDDETPTAAMLPLLGGPKAAVGLLEDKSVPAPAPAQPAAADHSTALVLADGAQPERKRRRVLIGNELVRRSGAAVPAPSEDFFDKLEPVHEGRGLSMLEKMGWRHGMGLGRDEGGAKEPIKVKLKADMSGLMSADERANKRAGGTFVARPMGADGPELGAYDAPIAGLGGMRAAASLESEQQALTSRTISVQQINEENRKRAAAATTVAGHGTMGAPCAHSAAAGAALPPQPPPPPQYPPPPTGPPPTAPQPQPQQPPPPPGPPPPAPAAFHPPPPLHPPPPPGAIGGWAAPCALQTGVHPACAFAPPRMHALPPQPLWLQPAQMGAACAGVHGAPPAFHYAGYTGPHPHAHGYAQQAPPPPYWAAFSSVAGSSLAGSALALAFAGPSLAAMKAYSAADAADAVRRMRLSRMALEDVRTAVAAGRFADALALVQAAPISGFENDCTVLVQSSAIDAEDKKSIGTIRRYGIGADVLIMLGGLANAASDEDSAGALSFTTKAAAALDEILQITKAYQALR</sequence>
<evidence type="ECO:0000313" key="4">
    <source>
        <dbReference type="EMBL" id="KAG8458227.1"/>
    </source>
</evidence>
<name>A0A8J6C0V5_DIALT</name>
<accession>A0A8J6C0V5</accession>
<feature type="coiled-coil region" evidence="1">
    <location>
        <begin position="151"/>
        <end position="182"/>
    </location>
</feature>
<dbReference type="OMA" id="REHAHAD"/>
<feature type="compositionally biased region" description="Basic and acidic residues" evidence="2">
    <location>
        <begin position="90"/>
        <end position="102"/>
    </location>
</feature>
<reference evidence="4" key="1">
    <citation type="submission" date="2021-05" db="EMBL/GenBank/DDBJ databases">
        <title>The genome of the haptophyte Pavlova lutheri (Diacronema luteri, Pavlovales) - a model for lipid biosynthesis in eukaryotic algae.</title>
        <authorList>
            <person name="Hulatt C.J."/>
            <person name="Posewitz M.C."/>
        </authorList>
    </citation>
    <scope>NUCLEOTIDE SEQUENCE</scope>
    <source>
        <strain evidence="4">NIVA-4/92</strain>
    </source>
</reference>
<proteinExistence type="predicted"/>
<dbReference type="OrthoDB" id="206761at2759"/>
<feature type="compositionally biased region" description="Pro residues" evidence="2">
    <location>
        <begin position="672"/>
        <end position="726"/>
    </location>
</feature>
<feature type="compositionally biased region" description="Basic residues" evidence="2">
    <location>
        <begin position="75"/>
        <end position="89"/>
    </location>
</feature>
<comment type="caution">
    <text evidence="4">The sequence shown here is derived from an EMBL/GenBank/DDBJ whole genome shotgun (WGS) entry which is preliminary data.</text>
</comment>
<dbReference type="Proteomes" id="UP000751190">
    <property type="component" value="Unassembled WGS sequence"/>
</dbReference>
<dbReference type="EMBL" id="JAGTXO010000055">
    <property type="protein sequence ID" value="KAG8458227.1"/>
    <property type="molecule type" value="Genomic_DNA"/>
</dbReference>
<keyword evidence="1" id="KW-0175">Coiled coil</keyword>
<dbReference type="Pfam" id="PF01585">
    <property type="entry name" value="G-patch"/>
    <property type="match status" value="1"/>
</dbReference>
<evidence type="ECO:0000313" key="5">
    <source>
        <dbReference type="Proteomes" id="UP000751190"/>
    </source>
</evidence>